<organism evidence="1 2">
    <name type="scientific">Ditylenchus destructor</name>
    <dbReference type="NCBI Taxonomy" id="166010"/>
    <lineage>
        <taxon>Eukaryota</taxon>
        <taxon>Metazoa</taxon>
        <taxon>Ecdysozoa</taxon>
        <taxon>Nematoda</taxon>
        <taxon>Chromadorea</taxon>
        <taxon>Rhabditida</taxon>
        <taxon>Tylenchina</taxon>
        <taxon>Tylenchomorpha</taxon>
        <taxon>Sphaerularioidea</taxon>
        <taxon>Anguinidae</taxon>
        <taxon>Anguininae</taxon>
        <taxon>Ditylenchus</taxon>
    </lineage>
</organism>
<evidence type="ECO:0000313" key="2">
    <source>
        <dbReference type="Proteomes" id="UP001201812"/>
    </source>
</evidence>
<evidence type="ECO:0000313" key="1">
    <source>
        <dbReference type="EMBL" id="KAI1698519.1"/>
    </source>
</evidence>
<reference evidence="1" key="1">
    <citation type="submission" date="2022-01" db="EMBL/GenBank/DDBJ databases">
        <title>Genome Sequence Resource for Two Populations of Ditylenchus destructor, the Migratory Endoparasitic Phytonematode.</title>
        <authorList>
            <person name="Zhang H."/>
            <person name="Lin R."/>
            <person name="Xie B."/>
        </authorList>
    </citation>
    <scope>NUCLEOTIDE SEQUENCE</scope>
    <source>
        <strain evidence="1">BazhouSP</strain>
    </source>
</reference>
<sequence>MYFNLMAQETLELHNMSGIFLMYGNKRLGYLEFKVHSSRIVLEYPHIERSLLHSDFFMEFCKNYFSRRAYPDQNEIVIYVHESLKDQFGGLIHDAKSNDGRICSKLYGNPIFDGVLQYTGSIYDIYEDTLSKNWRFKWRQFRENGYKEPHAINIRRAILRHEEDQFRQELCQLLRNYEASLENEIESYEKCNMNGFRERMKKLGLEFLAPGLLLCEIRHLEKFSKMAHWTACFM</sequence>
<protein>
    <submittedName>
        <fullName evidence="1">Uncharacterized protein</fullName>
    </submittedName>
</protein>
<accession>A0AAD4MLQ6</accession>
<name>A0AAD4MLQ6_9BILA</name>
<dbReference type="AlphaFoldDB" id="A0AAD4MLQ6"/>
<keyword evidence="2" id="KW-1185">Reference proteome</keyword>
<comment type="caution">
    <text evidence="1">The sequence shown here is derived from an EMBL/GenBank/DDBJ whole genome shotgun (WGS) entry which is preliminary data.</text>
</comment>
<dbReference type="EMBL" id="JAKKPZ010000214">
    <property type="protein sequence ID" value="KAI1698519.1"/>
    <property type="molecule type" value="Genomic_DNA"/>
</dbReference>
<gene>
    <name evidence="1" type="ORF">DdX_17849</name>
</gene>
<dbReference type="Proteomes" id="UP001201812">
    <property type="component" value="Unassembled WGS sequence"/>
</dbReference>
<proteinExistence type="predicted"/>